<evidence type="ECO:0000313" key="1">
    <source>
        <dbReference type="EMBL" id="AIK97177.1"/>
    </source>
</evidence>
<dbReference type="HOGENOM" id="CLU_2567509_0_0_5"/>
<organism evidence="1 2">
    <name type="scientific">Candidatus Odyssella acanthamoebae</name>
    <dbReference type="NCBI Taxonomy" id="91604"/>
    <lineage>
        <taxon>Bacteria</taxon>
        <taxon>Pseudomonadati</taxon>
        <taxon>Pseudomonadota</taxon>
        <taxon>Alphaproteobacteria</taxon>
        <taxon>Holosporales</taxon>
        <taxon>Candidatus Paracaedibacteraceae</taxon>
        <taxon>Candidatus Odyssella</taxon>
    </lineage>
</organism>
<keyword evidence="2" id="KW-1185">Reference proteome</keyword>
<accession>A0A077AVJ7</accession>
<dbReference type="AntiFam" id="ANF00047">
    <property type="entry name" value="Overlaps RNaseP, same strand"/>
</dbReference>
<name>A0A077AVJ7_9PROT</name>
<dbReference type="AlphaFoldDB" id="A0A077AVJ7"/>
<proteinExistence type="predicted"/>
<gene>
    <name evidence="1" type="ORF">ID47_11210</name>
</gene>
<protein>
    <submittedName>
        <fullName evidence="1">Uncharacterized protein</fullName>
    </submittedName>
</protein>
<dbReference type="Proteomes" id="UP000028926">
    <property type="component" value="Chromosome"/>
</dbReference>
<dbReference type="EMBL" id="CP008941">
    <property type="protein sequence ID" value="AIK97177.1"/>
    <property type="molecule type" value="Genomic_DNA"/>
</dbReference>
<reference evidence="1 2" key="1">
    <citation type="submission" date="2014-07" db="EMBL/GenBank/DDBJ databases">
        <title>Comparative genomic insights into amoeba endosymbionts belonging to the families of Holosporaceae and Candidatus Midichloriaceae within Rickettsiales.</title>
        <authorList>
            <person name="Wang Z."/>
            <person name="Wu M."/>
        </authorList>
    </citation>
    <scope>NUCLEOTIDE SEQUENCE [LARGE SCALE GENOMIC DNA]</scope>
    <source>
        <strain evidence="1">PRA3</strain>
    </source>
</reference>
<evidence type="ECO:0000313" key="2">
    <source>
        <dbReference type="Proteomes" id="UP000028926"/>
    </source>
</evidence>
<dbReference type="STRING" id="91604.ID47_11210"/>
<sequence>MTRLDFLRKAPNICLSVDQSDGRGMACPFRGKSGLRRAGWRITSAGVGFKTNFRESATEIIPQCLGIVRVKWCGKSAPRFG</sequence>
<dbReference type="KEGG" id="paca:ID47_11210"/>